<feature type="transmembrane region" description="Helical" evidence="1">
    <location>
        <begin position="286"/>
        <end position="305"/>
    </location>
</feature>
<dbReference type="AlphaFoldDB" id="A0A328HM05"/>
<feature type="transmembrane region" description="Helical" evidence="1">
    <location>
        <begin position="12"/>
        <end position="31"/>
    </location>
</feature>
<evidence type="ECO:0000313" key="2">
    <source>
        <dbReference type="EMBL" id="RAM38250.1"/>
    </source>
</evidence>
<name>A0A328HM05_ARTGO</name>
<evidence type="ECO:0000313" key="3">
    <source>
        <dbReference type="Proteomes" id="UP000249166"/>
    </source>
</evidence>
<feature type="transmembrane region" description="Helical" evidence="1">
    <location>
        <begin position="179"/>
        <end position="200"/>
    </location>
</feature>
<dbReference type="PIRSF" id="PIRSF002746">
    <property type="entry name" value="Gluconate_transporter"/>
    <property type="match status" value="1"/>
</dbReference>
<feature type="transmembrane region" description="Helical" evidence="1">
    <location>
        <begin position="110"/>
        <end position="143"/>
    </location>
</feature>
<feature type="transmembrane region" description="Helical" evidence="1">
    <location>
        <begin position="375"/>
        <end position="394"/>
    </location>
</feature>
<dbReference type="NCBIfam" id="TIGR00791">
    <property type="entry name" value="gntP"/>
    <property type="match status" value="1"/>
</dbReference>
<feature type="transmembrane region" description="Helical" evidence="1">
    <location>
        <begin position="149"/>
        <end position="167"/>
    </location>
</feature>
<dbReference type="Proteomes" id="UP000249166">
    <property type="component" value="Unassembled WGS sequence"/>
</dbReference>
<feature type="transmembrane region" description="Helical" evidence="1">
    <location>
        <begin position="446"/>
        <end position="466"/>
    </location>
</feature>
<reference evidence="2 3" key="1">
    <citation type="submission" date="2018-04" db="EMBL/GenBank/DDBJ databases">
        <title>Bacteria isolated from cave deposits of Manipur.</title>
        <authorList>
            <person name="Sahoo D."/>
            <person name="Sarangthem I."/>
            <person name="Nandeibam J."/>
        </authorList>
    </citation>
    <scope>NUCLEOTIDE SEQUENCE [LARGE SCALE GENOMIC DNA]</scope>
    <source>
        <strain evidence="3">mrc11</strain>
    </source>
</reference>
<sequence length="467" mass="48131">MTIEGWTQTLGAGPLLLIAAVAIGVLLFLIIRLRMHALLALILVSLATAFATGIPANQVVPVLINGFGTTLGTVALLVGLGAMLGRIVETSGGAKVLADYMIGIFGEKRAPFALGLASLIFGFPIFFDAGLVVMLPVVFAVAHRLGGGVLRYGLPAAGAFSVMHIYLPPHPGPVSASAFFEANIGLVTIAGLITAIPTWYLTAYLYGLWTGKKLHLPVPELLGHATADAESHPPRFRTIMGLLLLPLLFIFINTGLNTLASSGVLPASVKTEQWFQILRTLGETPVALLITVFVAMFVLGSRRGIHNGVIENLLETSLGPVCSVILITGAGGMFGGVLRTSGIGDALADVLGNMGIPLILAGFLISSILRIAQGSATVALTTTAGLIAPGVAAAGMNGMQVAALVIACAAGSVVASHVNDAGFWMVGRFFGMDVKTTLKTWTVMETLIGVMGFGISAAIFAVAGLAG</sequence>
<keyword evidence="1" id="KW-0812">Transmembrane</keyword>
<dbReference type="GO" id="GO:0015128">
    <property type="term" value="F:gluconate transmembrane transporter activity"/>
    <property type="evidence" value="ECO:0007669"/>
    <property type="project" value="InterPro"/>
</dbReference>
<feature type="transmembrane region" description="Helical" evidence="1">
    <location>
        <begin position="38"/>
        <end position="56"/>
    </location>
</feature>
<gene>
    <name evidence="2" type="ORF">DBZ45_04320</name>
</gene>
<dbReference type="GO" id="GO:0005886">
    <property type="term" value="C:plasma membrane"/>
    <property type="evidence" value="ECO:0007669"/>
    <property type="project" value="TreeGrafter"/>
</dbReference>
<accession>A0A328HM05</accession>
<feature type="transmembrane region" description="Helical" evidence="1">
    <location>
        <begin position="317"/>
        <end position="338"/>
    </location>
</feature>
<dbReference type="PANTHER" id="PTHR30354:SF25">
    <property type="entry name" value="INNER MEMBRANE PERMEASE YGBN"/>
    <property type="match status" value="1"/>
</dbReference>
<dbReference type="InterPro" id="IPR003474">
    <property type="entry name" value="Glcn_transporter"/>
</dbReference>
<dbReference type="RefSeq" id="WP_111902720.1">
    <property type="nucleotide sequence ID" value="NZ_QLNP01000062.1"/>
</dbReference>
<dbReference type="PANTHER" id="PTHR30354">
    <property type="entry name" value="GNT FAMILY GLUCONATE TRANSPORTER"/>
    <property type="match status" value="1"/>
</dbReference>
<dbReference type="OrthoDB" id="4325159at2"/>
<keyword evidence="1" id="KW-1133">Transmembrane helix</keyword>
<protein>
    <submittedName>
        <fullName evidence="2">GntP family permease</fullName>
    </submittedName>
</protein>
<feature type="transmembrane region" description="Helical" evidence="1">
    <location>
        <begin position="62"/>
        <end position="85"/>
    </location>
</feature>
<proteinExistence type="predicted"/>
<organism evidence="2 3">
    <name type="scientific">Arthrobacter globiformis</name>
    <dbReference type="NCBI Taxonomy" id="1665"/>
    <lineage>
        <taxon>Bacteria</taxon>
        <taxon>Bacillati</taxon>
        <taxon>Actinomycetota</taxon>
        <taxon>Actinomycetes</taxon>
        <taxon>Micrococcales</taxon>
        <taxon>Micrococcaceae</taxon>
        <taxon>Arthrobacter</taxon>
    </lineage>
</organism>
<keyword evidence="1" id="KW-0472">Membrane</keyword>
<dbReference type="EMBL" id="QLNP01000062">
    <property type="protein sequence ID" value="RAM38250.1"/>
    <property type="molecule type" value="Genomic_DNA"/>
</dbReference>
<feature type="transmembrane region" description="Helical" evidence="1">
    <location>
        <begin position="401"/>
        <end position="426"/>
    </location>
</feature>
<dbReference type="Pfam" id="PF02447">
    <property type="entry name" value="GntP_permease"/>
    <property type="match status" value="1"/>
</dbReference>
<evidence type="ECO:0000256" key="1">
    <source>
        <dbReference type="SAM" id="Phobius"/>
    </source>
</evidence>
<feature type="transmembrane region" description="Helical" evidence="1">
    <location>
        <begin position="239"/>
        <end position="265"/>
    </location>
</feature>
<feature type="transmembrane region" description="Helical" evidence="1">
    <location>
        <begin position="350"/>
        <end position="369"/>
    </location>
</feature>
<comment type="caution">
    <text evidence="2">The sequence shown here is derived from an EMBL/GenBank/DDBJ whole genome shotgun (WGS) entry which is preliminary data.</text>
</comment>